<gene>
    <name evidence="10" type="ORF">OESDEN_07528</name>
</gene>
<dbReference type="Proteomes" id="UP000053660">
    <property type="component" value="Unassembled WGS sequence"/>
</dbReference>
<dbReference type="InterPro" id="IPR042087">
    <property type="entry name" value="DNA_pol_B_thumb"/>
</dbReference>
<protein>
    <recommendedName>
        <fullName evidence="2">DNA-directed DNA polymerase</fullName>
        <ecNumber evidence="2">2.7.7.7</ecNumber>
    </recommendedName>
</protein>
<dbReference type="OrthoDB" id="5812686at2759"/>
<dbReference type="GO" id="GO:0008296">
    <property type="term" value="F:3'-5'-DNA exonuclease activity"/>
    <property type="evidence" value="ECO:0007669"/>
    <property type="project" value="TreeGrafter"/>
</dbReference>
<evidence type="ECO:0000259" key="9">
    <source>
        <dbReference type="Pfam" id="PF14260"/>
    </source>
</evidence>
<keyword evidence="5" id="KW-0862">Zinc</keyword>
<evidence type="ECO:0000256" key="7">
    <source>
        <dbReference type="ARBA" id="ARBA00023242"/>
    </source>
</evidence>
<dbReference type="PANTHER" id="PTHR10322">
    <property type="entry name" value="DNA POLYMERASE CATALYTIC SUBUNIT"/>
    <property type="match status" value="1"/>
</dbReference>
<comment type="subcellular location">
    <subcellularLocation>
        <location evidence="1">Nucleus</location>
    </subcellularLocation>
</comment>
<dbReference type="GO" id="GO:0003887">
    <property type="term" value="F:DNA-directed DNA polymerase activity"/>
    <property type="evidence" value="ECO:0007669"/>
    <property type="project" value="UniProtKB-KW"/>
</dbReference>
<dbReference type="GO" id="GO:0045004">
    <property type="term" value="P:DNA replication proofreading"/>
    <property type="evidence" value="ECO:0007669"/>
    <property type="project" value="TreeGrafter"/>
</dbReference>
<dbReference type="InterPro" id="IPR025687">
    <property type="entry name" value="Znf-C4pol"/>
</dbReference>
<keyword evidence="6" id="KW-0239">DNA-directed DNA polymerase</keyword>
<dbReference type="EC" id="2.7.7.7" evidence="2"/>
<keyword evidence="5" id="KW-0863">Zinc-finger</keyword>
<evidence type="ECO:0000313" key="10">
    <source>
        <dbReference type="EMBL" id="KHJ92579.1"/>
    </source>
</evidence>
<evidence type="ECO:0000256" key="3">
    <source>
        <dbReference type="ARBA" id="ARBA00022679"/>
    </source>
</evidence>
<dbReference type="AlphaFoldDB" id="A0A0B1T5S2"/>
<dbReference type="GO" id="GO:0008270">
    <property type="term" value="F:zinc ion binding"/>
    <property type="evidence" value="ECO:0007669"/>
    <property type="project" value="UniProtKB-KW"/>
</dbReference>
<name>A0A0B1T5S2_OESDE</name>
<keyword evidence="5" id="KW-0479">Metal-binding</keyword>
<dbReference type="InterPro" id="IPR050240">
    <property type="entry name" value="DNA_pol_type-B"/>
</dbReference>
<reference evidence="10 11" key="1">
    <citation type="submission" date="2014-03" db="EMBL/GenBank/DDBJ databases">
        <title>Draft genome of the hookworm Oesophagostomum dentatum.</title>
        <authorList>
            <person name="Mitreva M."/>
        </authorList>
    </citation>
    <scope>NUCLEOTIDE SEQUENCE [LARGE SCALE GENOMIC DNA]</scope>
    <source>
        <strain evidence="10 11">OD-Hann</strain>
    </source>
</reference>
<evidence type="ECO:0000313" key="11">
    <source>
        <dbReference type="Proteomes" id="UP000053660"/>
    </source>
</evidence>
<keyword evidence="3" id="KW-0808">Transferase</keyword>
<dbReference type="GO" id="GO:0043625">
    <property type="term" value="C:delta DNA polymerase complex"/>
    <property type="evidence" value="ECO:0007669"/>
    <property type="project" value="TreeGrafter"/>
</dbReference>
<dbReference type="PANTHER" id="PTHR10322:SF23">
    <property type="entry name" value="DNA POLYMERASE DELTA CATALYTIC SUBUNIT"/>
    <property type="match status" value="1"/>
</dbReference>
<feature type="domain" description="C4-type zinc-finger of DNA polymerase delta" evidence="9">
    <location>
        <begin position="119"/>
        <end position="192"/>
    </location>
</feature>
<keyword evidence="11" id="KW-1185">Reference proteome</keyword>
<evidence type="ECO:0000256" key="6">
    <source>
        <dbReference type="ARBA" id="ARBA00022932"/>
    </source>
</evidence>
<dbReference type="GO" id="GO:0006297">
    <property type="term" value="P:nucleotide-excision repair, DNA gap filling"/>
    <property type="evidence" value="ECO:0007669"/>
    <property type="project" value="TreeGrafter"/>
</dbReference>
<evidence type="ECO:0000256" key="8">
    <source>
        <dbReference type="ARBA" id="ARBA00049244"/>
    </source>
</evidence>
<organism evidence="10 11">
    <name type="scientific">Oesophagostomum dentatum</name>
    <name type="common">Nodular worm</name>
    <dbReference type="NCBI Taxonomy" id="61180"/>
    <lineage>
        <taxon>Eukaryota</taxon>
        <taxon>Metazoa</taxon>
        <taxon>Ecdysozoa</taxon>
        <taxon>Nematoda</taxon>
        <taxon>Chromadorea</taxon>
        <taxon>Rhabditida</taxon>
        <taxon>Rhabditina</taxon>
        <taxon>Rhabditomorpha</taxon>
        <taxon>Strongyloidea</taxon>
        <taxon>Strongylidae</taxon>
        <taxon>Oesophagostomum</taxon>
    </lineage>
</organism>
<evidence type="ECO:0000256" key="2">
    <source>
        <dbReference type="ARBA" id="ARBA00012417"/>
    </source>
</evidence>
<evidence type="ECO:0000256" key="5">
    <source>
        <dbReference type="ARBA" id="ARBA00022771"/>
    </source>
</evidence>
<proteinExistence type="predicted"/>
<dbReference type="EMBL" id="KN551267">
    <property type="protein sequence ID" value="KHJ92579.1"/>
    <property type="molecule type" value="Genomic_DNA"/>
</dbReference>
<dbReference type="GO" id="GO:0006287">
    <property type="term" value="P:base-excision repair, gap-filling"/>
    <property type="evidence" value="ECO:0007669"/>
    <property type="project" value="TreeGrafter"/>
</dbReference>
<evidence type="ECO:0000256" key="4">
    <source>
        <dbReference type="ARBA" id="ARBA00022695"/>
    </source>
</evidence>
<dbReference type="Pfam" id="PF14260">
    <property type="entry name" value="zf-C4pol"/>
    <property type="match status" value="1"/>
</dbReference>
<comment type="catalytic activity">
    <reaction evidence="8">
        <text>DNA(n) + a 2'-deoxyribonucleoside 5'-triphosphate = DNA(n+1) + diphosphate</text>
        <dbReference type="Rhea" id="RHEA:22508"/>
        <dbReference type="Rhea" id="RHEA-COMP:17339"/>
        <dbReference type="Rhea" id="RHEA-COMP:17340"/>
        <dbReference type="ChEBI" id="CHEBI:33019"/>
        <dbReference type="ChEBI" id="CHEBI:61560"/>
        <dbReference type="ChEBI" id="CHEBI:173112"/>
        <dbReference type="EC" id="2.7.7.7"/>
    </reaction>
</comment>
<evidence type="ECO:0000256" key="1">
    <source>
        <dbReference type="ARBA" id="ARBA00004123"/>
    </source>
</evidence>
<accession>A0A0B1T5S2</accession>
<sequence length="209" mass="24144">MNIEWTILISKCAEYDAHSFFIVHLFGRKTLFRPFFKPVCYHAAISHSASVHSAKNNIPIDNKYYLTNQLAKPLARIFEPILGDRAEKILIEGEHTRVRTVVQSKVGGLAAFTKKQVTCLGCKAVLKDQRRAVCDFCIKQGKLPEIYAQRVRNLNTVERHFSRLWTECQNCAKTMHDKVNCSARDCPIFYMREKVRNDLREAHAAIERF</sequence>
<keyword evidence="7" id="KW-0539">Nucleus</keyword>
<dbReference type="Gene3D" id="1.10.132.60">
    <property type="entry name" value="DNA polymerase family B, C-terminal domain"/>
    <property type="match status" value="1"/>
</dbReference>
<feature type="non-terminal residue" evidence="10">
    <location>
        <position position="209"/>
    </location>
</feature>
<keyword evidence="4" id="KW-0548">Nucleotidyltransferase</keyword>